<keyword evidence="2" id="KW-1185">Reference proteome</keyword>
<dbReference type="OrthoDB" id="333980at2"/>
<comment type="caution">
    <text evidence="1">The sequence shown here is derived from an EMBL/GenBank/DDBJ whole genome shotgun (WGS) entry which is preliminary data.</text>
</comment>
<reference evidence="1" key="1">
    <citation type="journal article" date="2019" name="PLoS Negl. Trop. Dis.">
        <title>Revisiting the worldwide diversity of Leptospira species in the environment.</title>
        <authorList>
            <person name="Vincent A.T."/>
            <person name="Schiettekatte O."/>
            <person name="Bourhy P."/>
            <person name="Veyrier F.J."/>
            <person name="Picardeau M."/>
        </authorList>
    </citation>
    <scope>NUCLEOTIDE SEQUENCE [LARGE SCALE GENOMIC DNA]</scope>
    <source>
        <strain evidence="1">201800293</strain>
    </source>
</reference>
<organism evidence="1 2">
    <name type="scientific">Leptospira kanakyensis</name>
    <dbReference type="NCBI Taxonomy" id="2484968"/>
    <lineage>
        <taxon>Bacteria</taxon>
        <taxon>Pseudomonadati</taxon>
        <taxon>Spirochaetota</taxon>
        <taxon>Spirochaetia</taxon>
        <taxon>Leptospirales</taxon>
        <taxon>Leptospiraceae</taxon>
        <taxon>Leptospira</taxon>
    </lineage>
</organism>
<dbReference type="AlphaFoldDB" id="A0A6N4Q9I0"/>
<sequence>MDRYQIKTTVDQIRIPDGAVIKKSLVDIVSQHDCEEVLERFAIELTQLAGPKEIPITELTNVQLLHIHGVWAETSSSANVRKDEPAPFEFELNDSEVWVKTRELKLAGLENLTLLRVRCPVSDIKMKCVFFVGAKGGE</sequence>
<dbReference type="RefSeq" id="WP_135636398.1">
    <property type="nucleotide sequence ID" value="NZ_RQFE01000031.1"/>
</dbReference>
<evidence type="ECO:0000313" key="1">
    <source>
        <dbReference type="EMBL" id="TGK67086.1"/>
    </source>
</evidence>
<accession>A0A6N4Q9I0</accession>
<protein>
    <submittedName>
        <fullName evidence="1">Uncharacterized protein</fullName>
    </submittedName>
</protein>
<dbReference type="EMBL" id="RQFF01000037">
    <property type="protein sequence ID" value="TGK67086.1"/>
    <property type="molecule type" value="Genomic_DNA"/>
</dbReference>
<proteinExistence type="predicted"/>
<name>A0A6N4Q9I0_9LEPT</name>
<evidence type="ECO:0000313" key="2">
    <source>
        <dbReference type="Proteomes" id="UP000297239"/>
    </source>
</evidence>
<gene>
    <name evidence="1" type="ORF">EHQ18_18480</name>
</gene>
<dbReference type="Proteomes" id="UP000297239">
    <property type="component" value="Unassembled WGS sequence"/>
</dbReference>